<evidence type="ECO:0000256" key="4">
    <source>
        <dbReference type="ARBA" id="ARBA00022475"/>
    </source>
</evidence>
<comment type="similarity">
    <text evidence="2 12">Belongs to the cytochrome ubiquinol oxidase subunit 1 family.</text>
</comment>
<keyword evidence="3 12" id="KW-0813">Transport</keyword>
<feature type="transmembrane region" description="Helical" evidence="12">
    <location>
        <begin position="91"/>
        <end position="116"/>
    </location>
</feature>
<keyword evidence="9 12" id="KW-1133">Transmembrane helix</keyword>
<dbReference type="GO" id="GO:0019646">
    <property type="term" value="P:aerobic electron transport chain"/>
    <property type="evidence" value="ECO:0007669"/>
    <property type="project" value="InterPro"/>
</dbReference>
<feature type="transmembrane region" description="Helical" evidence="12">
    <location>
        <begin position="403"/>
        <end position="427"/>
    </location>
</feature>
<reference evidence="13 14" key="1">
    <citation type="submission" date="2018-06" db="EMBL/GenBank/DDBJ databases">
        <title>Genomic Encyclopedia of Archaeal and Bacterial Type Strains, Phase II (KMG-II): from individual species to whole genera.</title>
        <authorList>
            <person name="Goeker M."/>
        </authorList>
    </citation>
    <scope>NUCLEOTIDE SEQUENCE [LARGE SCALE GENOMIC DNA]</scope>
    <source>
        <strain evidence="13 14">ATCC BAA-1881</strain>
    </source>
</reference>
<gene>
    <name evidence="13" type="ORF">EI42_02030</name>
</gene>
<comment type="subcellular location">
    <subcellularLocation>
        <location evidence="1">Cell membrane</location>
        <topology evidence="1">Multi-pass membrane protein</topology>
    </subcellularLocation>
</comment>
<evidence type="ECO:0000313" key="14">
    <source>
        <dbReference type="Proteomes" id="UP000248806"/>
    </source>
</evidence>
<evidence type="ECO:0000256" key="1">
    <source>
        <dbReference type="ARBA" id="ARBA00004651"/>
    </source>
</evidence>
<feature type="transmembrane region" description="Helical" evidence="12">
    <location>
        <begin position="123"/>
        <end position="144"/>
    </location>
</feature>
<keyword evidence="8 12" id="KW-0249">Electron transport</keyword>
<evidence type="ECO:0000256" key="10">
    <source>
        <dbReference type="ARBA" id="ARBA00023004"/>
    </source>
</evidence>
<keyword evidence="11 12" id="KW-0472">Membrane</keyword>
<evidence type="ECO:0000313" key="13">
    <source>
        <dbReference type="EMBL" id="PZW32004.1"/>
    </source>
</evidence>
<keyword evidence="10 12" id="KW-0408">Iron</keyword>
<evidence type="ECO:0000256" key="7">
    <source>
        <dbReference type="ARBA" id="ARBA00022723"/>
    </source>
</evidence>
<dbReference type="AlphaFoldDB" id="A0A326UA44"/>
<evidence type="ECO:0000256" key="5">
    <source>
        <dbReference type="ARBA" id="ARBA00022617"/>
    </source>
</evidence>
<feature type="transmembrane region" description="Helical" evidence="12">
    <location>
        <begin position="184"/>
        <end position="205"/>
    </location>
</feature>
<keyword evidence="14" id="KW-1185">Reference proteome</keyword>
<protein>
    <submittedName>
        <fullName evidence="13">Cytochrome d ubiquinol oxidase subunit I</fullName>
    </submittedName>
</protein>
<name>A0A326UA44_THEHA</name>
<feature type="transmembrane region" description="Helical" evidence="12">
    <location>
        <begin position="362"/>
        <end position="383"/>
    </location>
</feature>
<dbReference type="Pfam" id="PF01654">
    <property type="entry name" value="Cyt_bd_oxida_I"/>
    <property type="match status" value="1"/>
</dbReference>
<evidence type="ECO:0000256" key="2">
    <source>
        <dbReference type="ARBA" id="ARBA00009819"/>
    </source>
</evidence>
<dbReference type="Proteomes" id="UP000248806">
    <property type="component" value="Unassembled WGS sequence"/>
</dbReference>
<evidence type="ECO:0000256" key="3">
    <source>
        <dbReference type="ARBA" id="ARBA00022448"/>
    </source>
</evidence>
<dbReference type="PIRSF" id="PIRSF006446">
    <property type="entry name" value="Cyt_quinol_oxidase_1"/>
    <property type="match status" value="1"/>
</dbReference>
<dbReference type="PANTHER" id="PTHR30365:SF15">
    <property type="entry name" value="CYTOCHROME BD UBIQUINOL OXIDASE SUBUNIT 1"/>
    <property type="match status" value="1"/>
</dbReference>
<keyword evidence="7 12" id="KW-0479">Metal-binding</keyword>
<dbReference type="GO" id="GO:0020037">
    <property type="term" value="F:heme binding"/>
    <property type="evidence" value="ECO:0007669"/>
    <property type="project" value="TreeGrafter"/>
</dbReference>
<dbReference type="GO" id="GO:0070069">
    <property type="term" value="C:cytochrome complex"/>
    <property type="evidence" value="ECO:0007669"/>
    <property type="project" value="UniProtKB-UniRule"/>
</dbReference>
<feature type="transmembrane region" description="Helical" evidence="12">
    <location>
        <begin position="51"/>
        <end position="71"/>
    </location>
</feature>
<proteinExistence type="inferred from homology"/>
<evidence type="ECO:0000256" key="11">
    <source>
        <dbReference type="ARBA" id="ARBA00023136"/>
    </source>
</evidence>
<dbReference type="EMBL" id="QKUF01000005">
    <property type="protein sequence ID" value="PZW32004.1"/>
    <property type="molecule type" value="Genomic_DNA"/>
</dbReference>
<dbReference type="GO" id="GO:0016682">
    <property type="term" value="F:oxidoreductase activity, acting on diphenols and related substances as donors, oxygen as acceptor"/>
    <property type="evidence" value="ECO:0007669"/>
    <property type="project" value="TreeGrafter"/>
</dbReference>
<dbReference type="GO" id="GO:0009055">
    <property type="term" value="F:electron transfer activity"/>
    <property type="evidence" value="ECO:0007669"/>
    <property type="project" value="UniProtKB-UniRule"/>
</dbReference>
<keyword evidence="5 12" id="KW-0349">Heme</keyword>
<dbReference type="InterPro" id="IPR002585">
    <property type="entry name" value="Cyt-d_ubiquinol_oxidase_su_1"/>
</dbReference>
<organism evidence="13 14">
    <name type="scientific">Thermosporothrix hazakensis</name>
    <dbReference type="NCBI Taxonomy" id="644383"/>
    <lineage>
        <taxon>Bacteria</taxon>
        <taxon>Bacillati</taxon>
        <taxon>Chloroflexota</taxon>
        <taxon>Ktedonobacteria</taxon>
        <taxon>Ktedonobacterales</taxon>
        <taxon>Thermosporotrichaceae</taxon>
        <taxon>Thermosporothrix</taxon>
    </lineage>
</organism>
<feature type="transmembrane region" description="Helical" evidence="12">
    <location>
        <begin position="16"/>
        <end position="39"/>
    </location>
</feature>
<evidence type="ECO:0000256" key="8">
    <source>
        <dbReference type="ARBA" id="ARBA00022982"/>
    </source>
</evidence>
<evidence type="ECO:0000256" key="6">
    <source>
        <dbReference type="ARBA" id="ARBA00022692"/>
    </source>
</evidence>
<evidence type="ECO:0000256" key="12">
    <source>
        <dbReference type="PIRNR" id="PIRNR006446"/>
    </source>
</evidence>
<dbReference type="GO" id="GO:0005886">
    <property type="term" value="C:plasma membrane"/>
    <property type="evidence" value="ECO:0007669"/>
    <property type="project" value="UniProtKB-SubCell"/>
</dbReference>
<dbReference type="RefSeq" id="WP_111321438.1">
    <property type="nucleotide sequence ID" value="NZ_BIFX01000001.1"/>
</dbReference>
<feature type="transmembrane region" description="Helical" evidence="12">
    <location>
        <begin position="329"/>
        <end position="350"/>
    </location>
</feature>
<comment type="caution">
    <text evidence="13">The sequence shown here is derived from an EMBL/GenBank/DDBJ whole genome shotgun (WGS) entry which is preliminary data.</text>
</comment>
<dbReference type="GO" id="GO:0046872">
    <property type="term" value="F:metal ion binding"/>
    <property type="evidence" value="ECO:0007669"/>
    <property type="project" value="UniProtKB-UniRule"/>
</dbReference>
<keyword evidence="6 12" id="KW-0812">Transmembrane</keyword>
<keyword evidence="4 12" id="KW-1003">Cell membrane</keyword>
<evidence type="ECO:0000256" key="9">
    <source>
        <dbReference type="ARBA" id="ARBA00022989"/>
    </source>
</evidence>
<accession>A0A326UA44</accession>
<sequence>MDALTLARWQFAITTVYHFFFVPLTIGLSLIVAIIETMYARTGNLLYKRMATFWGRLFLINFAMGVVTGIVQEFQFGMNWSDYSRFVGDIFGAPLAIEALLTFFLESTFIGLWIFGRDKLPKMVLAASIWLVFIGTVLSSFWILTANSFMQNPVGFVMHNGRAEMHDFVALVSNPNLWSQFPHVVLGALTTGAFFVLGISAYQLLRRTKQQQFFRTSIKVALPVAIIATILVAGTGHMQAQYKVQSQPMKMAAAEALWHAEDPAPFLLFSFIDENNKKNTFSLEVPAGLSLLSYNSPSGQVMGIHELQAQYEQTYGPGNYIPPVALTFWTFRAMVAAGILMIVLSLLTLFFMKRKSLEKHRWFLWVLLFALALPYIANSTGWIMAEVGRQPWVVQNLLQTASAVSPTVSAASVLTSLIAFTLLYGVLAGVDVFLLSRYANKLEDETPITPKEQSRPNEHILLAPKLS</sequence>
<dbReference type="OrthoDB" id="9807042at2"/>
<feature type="transmembrane region" description="Helical" evidence="12">
    <location>
        <begin position="217"/>
        <end position="240"/>
    </location>
</feature>
<dbReference type="PANTHER" id="PTHR30365">
    <property type="entry name" value="CYTOCHROME D UBIQUINOL OXIDASE"/>
    <property type="match status" value="1"/>
</dbReference>